<evidence type="ECO:0000256" key="2">
    <source>
        <dbReference type="ARBA" id="ARBA00022679"/>
    </source>
</evidence>
<organism evidence="7 8">
    <name type="scientific">Candidatus Staskawiczbacteria bacterium RIFCSPHIGHO2_02_FULL_33_16</name>
    <dbReference type="NCBI Taxonomy" id="1802204"/>
    <lineage>
        <taxon>Bacteria</taxon>
        <taxon>Candidatus Staskawicziibacteriota</taxon>
    </lineage>
</organism>
<evidence type="ECO:0000256" key="1">
    <source>
        <dbReference type="ARBA" id="ARBA00004141"/>
    </source>
</evidence>
<evidence type="ECO:0000313" key="7">
    <source>
        <dbReference type="EMBL" id="OGZ65607.1"/>
    </source>
</evidence>
<feature type="transmembrane region" description="Helical" evidence="6">
    <location>
        <begin position="208"/>
        <end position="226"/>
    </location>
</feature>
<dbReference type="GO" id="GO:0016780">
    <property type="term" value="F:phosphotransferase activity, for other substituted phosphate groups"/>
    <property type="evidence" value="ECO:0007669"/>
    <property type="project" value="InterPro"/>
</dbReference>
<feature type="transmembrane region" description="Helical" evidence="6">
    <location>
        <begin position="147"/>
        <end position="164"/>
    </location>
</feature>
<feature type="transmembrane region" description="Helical" evidence="6">
    <location>
        <begin position="256"/>
        <end position="275"/>
    </location>
</feature>
<feature type="transmembrane region" description="Helical" evidence="6">
    <location>
        <begin position="113"/>
        <end position="135"/>
    </location>
</feature>
<reference evidence="7 8" key="1">
    <citation type="journal article" date="2016" name="Nat. Commun.">
        <title>Thousands of microbial genomes shed light on interconnected biogeochemical processes in an aquifer system.</title>
        <authorList>
            <person name="Anantharaman K."/>
            <person name="Brown C.T."/>
            <person name="Hug L.A."/>
            <person name="Sharon I."/>
            <person name="Castelle C.J."/>
            <person name="Probst A.J."/>
            <person name="Thomas B.C."/>
            <person name="Singh A."/>
            <person name="Wilkins M.J."/>
            <person name="Karaoz U."/>
            <person name="Brodie E.L."/>
            <person name="Williams K.H."/>
            <person name="Hubbard S.S."/>
            <person name="Banfield J.F."/>
        </authorList>
    </citation>
    <scope>NUCLEOTIDE SEQUENCE [LARGE SCALE GENOMIC DNA]</scope>
</reference>
<accession>A0A1G2HT00</accession>
<sequence length="353" mass="39045">MTILTFSIIKVLGISAIASVIAILWSPFLIDFLYKHKLWKKSARTKAISGEDAVIFNKLHQERETKVPRMGGLLILFTTVFVIFLFYIISLLFPDWWFSKLNFLSRGQTWLPLFTLIVASLFGLLDDILTVSSLGSYIGGGLSFKKRLLVVALMGLIGGAWFYFNLGWDIISIPLLGQISIGIWYIPLFIVVMIACWSGGIIDGLDGLAGGVFASIFGAFTIIAFSQGKVDLAVFCAVITGTLFSFLWFNIPPARFYMSEVGTLGLTATLSVVAFLTDSIFVLPIIAGLLVVEVISVIIQLLSKKFRKKKIFLSTPIHHHFEAIGWPPQKVTMRFWIIGIILAIIGVVIKLAG</sequence>
<feature type="transmembrane region" description="Helical" evidence="6">
    <location>
        <begin position="12"/>
        <end position="34"/>
    </location>
</feature>
<dbReference type="GO" id="GO:0044038">
    <property type="term" value="P:cell wall macromolecule biosynthetic process"/>
    <property type="evidence" value="ECO:0007669"/>
    <property type="project" value="TreeGrafter"/>
</dbReference>
<evidence type="ECO:0000313" key="8">
    <source>
        <dbReference type="Proteomes" id="UP000179183"/>
    </source>
</evidence>
<feature type="transmembrane region" description="Helical" evidence="6">
    <location>
        <begin position="73"/>
        <end position="93"/>
    </location>
</feature>
<evidence type="ECO:0000256" key="6">
    <source>
        <dbReference type="SAM" id="Phobius"/>
    </source>
</evidence>
<comment type="caution">
    <text evidence="7">The sequence shown here is derived from an EMBL/GenBank/DDBJ whole genome shotgun (WGS) entry which is preliminary data.</text>
</comment>
<name>A0A1G2HT00_9BACT</name>
<feature type="transmembrane region" description="Helical" evidence="6">
    <location>
        <begin position="335"/>
        <end position="352"/>
    </location>
</feature>
<dbReference type="AlphaFoldDB" id="A0A1G2HT00"/>
<dbReference type="GO" id="GO:0005886">
    <property type="term" value="C:plasma membrane"/>
    <property type="evidence" value="ECO:0007669"/>
    <property type="project" value="TreeGrafter"/>
</dbReference>
<comment type="subcellular location">
    <subcellularLocation>
        <location evidence="1">Membrane</location>
        <topology evidence="1">Multi-pass membrane protein</topology>
    </subcellularLocation>
</comment>
<dbReference type="GO" id="GO:0071555">
    <property type="term" value="P:cell wall organization"/>
    <property type="evidence" value="ECO:0007669"/>
    <property type="project" value="TreeGrafter"/>
</dbReference>
<keyword evidence="3 6" id="KW-0812">Transmembrane</keyword>
<feature type="transmembrane region" description="Helical" evidence="6">
    <location>
        <begin position="170"/>
        <end position="196"/>
    </location>
</feature>
<gene>
    <name evidence="7" type="ORF">A3D34_00120</name>
</gene>
<evidence type="ECO:0000256" key="4">
    <source>
        <dbReference type="ARBA" id="ARBA00022989"/>
    </source>
</evidence>
<proteinExistence type="predicted"/>
<dbReference type="PANTHER" id="PTHR22926:SF5">
    <property type="entry name" value="PHOSPHO-N-ACETYLMURAMOYL-PENTAPEPTIDE-TRANSFERASE HOMOLOG"/>
    <property type="match status" value="1"/>
</dbReference>
<feature type="transmembrane region" description="Helical" evidence="6">
    <location>
        <begin position="232"/>
        <end position="249"/>
    </location>
</feature>
<dbReference type="Pfam" id="PF00953">
    <property type="entry name" value="Glycos_transf_4"/>
    <property type="match status" value="1"/>
</dbReference>
<evidence type="ECO:0000256" key="5">
    <source>
        <dbReference type="ARBA" id="ARBA00023136"/>
    </source>
</evidence>
<keyword evidence="5 6" id="KW-0472">Membrane</keyword>
<feature type="transmembrane region" description="Helical" evidence="6">
    <location>
        <begin position="281"/>
        <end position="302"/>
    </location>
</feature>
<dbReference type="PANTHER" id="PTHR22926">
    <property type="entry name" value="PHOSPHO-N-ACETYLMURAMOYL-PENTAPEPTIDE-TRANSFERASE"/>
    <property type="match status" value="1"/>
</dbReference>
<evidence type="ECO:0008006" key="9">
    <source>
        <dbReference type="Google" id="ProtNLM"/>
    </source>
</evidence>
<protein>
    <recommendedName>
        <fullName evidence="9">Phospho-N-acetylmuramoyl-pentapeptide-transferase</fullName>
    </recommendedName>
</protein>
<evidence type="ECO:0000256" key="3">
    <source>
        <dbReference type="ARBA" id="ARBA00022692"/>
    </source>
</evidence>
<dbReference type="InterPro" id="IPR000715">
    <property type="entry name" value="Glycosyl_transferase_4"/>
</dbReference>
<dbReference type="EMBL" id="MHOQ01000042">
    <property type="protein sequence ID" value="OGZ65607.1"/>
    <property type="molecule type" value="Genomic_DNA"/>
</dbReference>
<keyword evidence="4 6" id="KW-1133">Transmembrane helix</keyword>
<dbReference type="Proteomes" id="UP000179183">
    <property type="component" value="Unassembled WGS sequence"/>
</dbReference>
<keyword evidence="2" id="KW-0808">Transferase</keyword>